<evidence type="ECO:0000256" key="1">
    <source>
        <dbReference type="SAM" id="MobiDB-lite"/>
    </source>
</evidence>
<organism evidence="2">
    <name type="scientific">Noctiluca scintillans</name>
    <name type="common">Sea sparkle</name>
    <name type="synonym">Red tide dinoflagellate</name>
    <dbReference type="NCBI Taxonomy" id="2966"/>
    <lineage>
        <taxon>Eukaryota</taxon>
        <taxon>Sar</taxon>
        <taxon>Alveolata</taxon>
        <taxon>Dinophyceae</taxon>
        <taxon>Noctilucales</taxon>
        <taxon>Noctilucaceae</taxon>
        <taxon>Noctiluca</taxon>
    </lineage>
</organism>
<evidence type="ECO:0000313" key="2">
    <source>
        <dbReference type="EMBL" id="CAD8834963.1"/>
    </source>
</evidence>
<accession>A0A7S0ZWQ7</accession>
<feature type="compositionally biased region" description="Polar residues" evidence="1">
    <location>
        <begin position="224"/>
        <end position="237"/>
    </location>
</feature>
<feature type="region of interest" description="Disordered" evidence="1">
    <location>
        <begin position="103"/>
        <end position="187"/>
    </location>
</feature>
<feature type="compositionally biased region" description="Basic and acidic residues" evidence="1">
    <location>
        <begin position="152"/>
        <end position="165"/>
    </location>
</feature>
<reference evidence="2" key="1">
    <citation type="submission" date="2021-01" db="EMBL/GenBank/DDBJ databases">
        <authorList>
            <person name="Corre E."/>
            <person name="Pelletier E."/>
            <person name="Niang G."/>
            <person name="Scheremetjew M."/>
            <person name="Finn R."/>
            <person name="Kale V."/>
            <person name="Holt S."/>
            <person name="Cochrane G."/>
            <person name="Meng A."/>
            <person name="Brown T."/>
            <person name="Cohen L."/>
        </authorList>
    </citation>
    <scope>NUCLEOTIDE SEQUENCE</scope>
</reference>
<protein>
    <submittedName>
        <fullName evidence="2">Uncharacterized protein</fullName>
    </submittedName>
</protein>
<proteinExistence type="predicted"/>
<name>A0A7S0ZWQ7_NOCSC</name>
<dbReference type="EMBL" id="HBFQ01013421">
    <property type="protein sequence ID" value="CAD8834963.1"/>
    <property type="molecule type" value="Transcribed_RNA"/>
</dbReference>
<dbReference type="AlphaFoldDB" id="A0A7S0ZWQ7"/>
<feature type="region of interest" description="Disordered" evidence="1">
    <location>
        <begin position="203"/>
        <end position="237"/>
    </location>
</feature>
<feature type="compositionally biased region" description="Polar residues" evidence="1">
    <location>
        <begin position="109"/>
        <end position="123"/>
    </location>
</feature>
<feature type="region of interest" description="Disordered" evidence="1">
    <location>
        <begin position="1"/>
        <end position="71"/>
    </location>
</feature>
<sequence>MRPVKTVGSPVSRAGTPARQPNINTRRLACATKPPNGRSRASDRGLLKSASLPRFDTPSPDRGSPNSNVDHKLRRRLAASPQRISSPSHVDCCDELSLGDADIDRRSDMTSQLSTVTPPTDGSSHAEGSHMQPLFAERSARTRTDAATVRPGTDRLDAHRWERSASVRSLSRAAESPHRRGRLALDSLPSGAHSLPLFVPRSQSLHARRDEERASSVKPFMSNCRASSSRQASPTRSLNNGRLQLSHVSLPWRLIVQGLRALHLEPDVAARLEHFERFASQAEQNLAMDLLEERSVANCACRQHAAGQLKPSSKLLNLRKIEDRLARGKAYAEAALIRREVEELMRQEELAHEAEVMRRLATLDGALTEREEAASTLLERGLYEALWQFAFDGDLPLDAMHLACGFPLPQKYVAT</sequence>
<gene>
    <name evidence="2" type="ORF">NSCI0253_LOCUS9311</name>
</gene>